<dbReference type="EMBL" id="AMBL01000079">
    <property type="protein sequence ID" value="EJY43579.1"/>
    <property type="molecule type" value="Genomic_DNA"/>
</dbReference>
<dbReference type="InterPro" id="IPR003680">
    <property type="entry name" value="Flavodoxin_fold"/>
</dbReference>
<dbReference type="GO" id="GO:0003955">
    <property type="term" value="F:NAD(P)H dehydrogenase (quinone) activity"/>
    <property type="evidence" value="ECO:0007669"/>
    <property type="project" value="TreeGrafter"/>
</dbReference>
<dbReference type="PANTHER" id="PTHR47307:SF1">
    <property type="entry name" value="GLUTATHIONE-REGULATED POTASSIUM-EFFLUX SYSTEM ANCILLARY PROTEIN KEFG"/>
    <property type="match status" value="1"/>
</dbReference>
<dbReference type="Gene3D" id="3.40.50.360">
    <property type="match status" value="1"/>
</dbReference>
<organism evidence="3 4">
    <name type="scientific">Enterococcus faecium 505</name>
    <dbReference type="NCBI Taxonomy" id="1134806"/>
    <lineage>
        <taxon>Bacteria</taxon>
        <taxon>Bacillati</taxon>
        <taxon>Bacillota</taxon>
        <taxon>Bacilli</taxon>
        <taxon>Lactobacillales</taxon>
        <taxon>Enterococcaceae</taxon>
        <taxon>Enterococcus</taxon>
    </lineage>
</organism>
<dbReference type="SUPFAM" id="SSF52218">
    <property type="entry name" value="Flavoproteins"/>
    <property type="match status" value="1"/>
</dbReference>
<gene>
    <name evidence="3" type="ORF">HMPREF1348_02337</name>
</gene>
<dbReference type="InterPro" id="IPR046980">
    <property type="entry name" value="KefG/KefF"/>
</dbReference>
<accession>J6YS11</accession>
<dbReference type="GO" id="GO:0009055">
    <property type="term" value="F:electron transfer activity"/>
    <property type="evidence" value="ECO:0007669"/>
    <property type="project" value="TreeGrafter"/>
</dbReference>
<proteinExistence type="predicted"/>
<dbReference type="InterPro" id="IPR029039">
    <property type="entry name" value="Flavoprotein-like_sf"/>
</dbReference>
<dbReference type="Pfam" id="PF02525">
    <property type="entry name" value="Flavodoxin_2"/>
    <property type="match status" value="1"/>
</dbReference>
<evidence type="ECO:0000313" key="4">
    <source>
        <dbReference type="Proteomes" id="UP000006403"/>
    </source>
</evidence>
<keyword evidence="1" id="KW-0560">Oxidoreductase</keyword>
<dbReference type="PATRIC" id="fig|1134806.3.peg.2229"/>
<dbReference type="Proteomes" id="UP000006403">
    <property type="component" value="Unassembled WGS sequence"/>
</dbReference>
<name>J6YS11_ENTFC</name>
<reference evidence="3 4" key="1">
    <citation type="submission" date="2012-04" db="EMBL/GenBank/DDBJ databases">
        <authorList>
            <person name="Weinstock G."/>
            <person name="Sodergren E."/>
            <person name="Lobos E.A."/>
            <person name="Fulton L."/>
            <person name="Fulton R."/>
            <person name="Courtney L."/>
            <person name="Fronick C."/>
            <person name="O'Laughlin M."/>
            <person name="Godfrey J."/>
            <person name="Wilson R.M."/>
            <person name="Miner T."/>
            <person name="Farmer C."/>
            <person name="Delehaunty K."/>
            <person name="Cordes M."/>
            <person name="Minx P."/>
            <person name="Tomlinson C."/>
            <person name="Chen J."/>
            <person name="Wollam A."/>
            <person name="Pepin K.H."/>
            <person name="Bhonagiri V."/>
            <person name="Zhang X."/>
            <person name="Suruliraj S."/>
            <person name="Warren W."/>
            <person name="Mitreva M."/>
            <person name="Mardis E.R."/>
            <person name="Wilson R.K."/>
        </authorList>
    </citation>
    <scope>NUCLEOTIDE SEQUENCE [LARGE SCALE GENOMIC DNA]</scope>
    <source>
        <strain evidence="3 4">505</strain>
    </source>
</reference>
<protein>
    <submittedName>
        <fullName evidence="3">Flavodoxin-like protein</fullName>
    </submittedName>
</protein>
<evidence type="ECO:0000259" key="2">
    <source>
        <dbReference type="Pfam" id="PF02525"/>
    </source>
</evidence>
<evidence type="ECO:0000256" key="1">
    <source>
        <dbReference type="ARBA" id="ARBA00023002"/>
    </source>
</evidence>
<sequence length="255" mass="29808">MLGQKDKHRQKKLVAVMLHCKTKTKKGGEGMRTLIIISHPTMEESLNQQFFKEASASLSVTWHHLESSYPDGKIDVKAELQLLAQHDRIIFQFPFYWYSSPAHLKIWQDNVLEQAAHVLEGKELGIVLTTGVAEKEYQAGGKEEYTISEFLRPYQRIANKFHMTYLPPFVLAQFMYLSQEKRWEKLIAYQQYLSLEGKPSLTQRIDWFIQRVQENQKMQEEDSEKQTYIIEALTDAKEQIEDLSFTLQEMKGTSL</sequence>
<evidence type="ECO:0000313" key="3">
    <source>
        <dbReference type="EMBL" id="EJY43579.1"/>
    </source>
</evidence>
<dbReference type="GO" id="GO:0010181">
    <property type="term" value="F:FMN binding"/>
    <property type="evidence" value="ECO:0007669"/>
    <property type="project" value="TreeGrafter"/>
</dbReference>
<dbReference type="HOGENOM" id="CLU_058643_0_0_9"/>
<feature type="domain" description="Flavodoxin-like fold" evidence="2">
    <location>
        <begin position="31"/>
        <end position="192"/>
    </location>
</feature>
<comment type="caution">
    <text evidence="3">The sequence shown here is derived from an EMBL/GenBank/DDBJ whole genome shotgun (WGS) entry which is preliminary data.</text>
</comment>
<dbReference type="AlphaFoldDB" id="J6YS11"/>
<dbReference type="PANTHER" id="PTHR47307">
    <property type="entry name" value="GLUTATHIONE-REGULATED POTASSIUM-EFFLUX SYSTEM ANCILLARY PROTEIN KEFG"/>
    <property type="match status" value="1"/>
</dbReference>